<reference evidence="1" key="1">
    <citation type="journal article" date="2014" name="Front. Microbiol.">
        <title>High frequency of phylogenetically diverse reductive dehalogenase-homologous genes in deep subseafloor sedimentary metagenomes.</title>
        <authorList>
            <person name="Kawai M."/>
            <person name="Futagami T."/>
            <person name="Toyoda A."/>
            <person name="Takaki Y."/>
            <person name="Nishi S."/>
            <person name="Hori S."/>
            <person name="Arai W."/>
            <person name="Tsubouchi T."/>
            <person name="Morono Y."/>
            <person name="Uchiyama I."/>
            <person name="Ito T."/>
            <person name="Fujiyama A."/>
            <person name="Inagaki F."/>
            <person name="Takami H."/>
        </authorList>
    </citation>
    <scope>NUCLEOTIDE SEQUENCE</scope>
    <source>
        <strain evidence="1">Expedition CK06-06</strain>
    </source>
</reference>
<protein>
    <submittedName>
        <fullName evidence="1">Uncharacterized protein</fullName>
    </submittedName>
</protein>
<dbReference type="AlphaFoldDB" id="X1LUX7"/>
<feature type="non-terminal residue" evidence="1">
    <location>
        <position position="1"/>
    </location>
</feature>
<evidence type="ECO:0000313" key="1">
    <source>
        <dbReference type="EMBL" id="GAI23177.1"/>
    </source>
</evidence>
<comment type="caution">
    <text evidence="1">The sequence shown here is derived from an EMBL/GenBank/DDBJ whole genome shotgun (WGS) entry which is preliminary data.</text>
</comment>
<organism evidence="1">
    <name type="scientific">marine sediment metagenome</name>
    <dbReference type="NCBI Taxonomy" id="412755"/>
    <lineage>
        <taxon>unclassified sequences</taxon>
        <taxon>metagenomes</taxon>
        <taxon>ecological metagenomes</taxon>
    </lineage>
</organism>
<dbReference type="EMBL" id="BARV01013492">
    <property type="protein sequence ID" value="GAI23177.1"/>
    <property type="molecule type" value="Genomic_DNA"/>
</dbReference>
<accession>X1LUX7</accession>
<name>X1LUX7_9ZZZZ</name>
<proteinExistence type="predicted"/>
<gene>
    <name evidence="1" type="ORF">S06H3_24325</name>
</gene>
<sequence>HVDWFLETVRELMITEFEHGYKHGWRDAKAEVET</sequence>